<dbReference type="EMBL" id="AP022642">
    <property type="protein sequence ID" value="BCA30949.1"/>
    <property type="molecule type" value="Genomic_DNA"/>
</dbReference>
<protein>
    <recommendedName>
        <fullName evidence="4">Glutamine synthetase</fullName>
    </recommendedName>
</protein>
<gene>
    <name evidence="2" type="ORF">PtoMrB4_49260</name>
</gene>
<evidence type="ECO:0000313" key="2">
    <source>
        <dbReference type="EMBL" id="BCA30949.1"/>
    </source>
</evidence>
<evidence type="ECO:0008006" key="4">
    <source>
        <dbReference type="Google" id="ProtNLM"/>
    </source>
</evidence>
<dbReference type="KEGG" id="poj:PtoMrB4_49260"/>
<organism evidence="2 3">
    <name type="scientific">Metapseudomonas otitidis</name>
    <dbReference type="NCBI Taxonomy" id="319939"/>
    <lineage>
        <taxon>Bacteria</taxon>
        <taxon>Pseudomonadati</taxon>
        <taxon>Pseudomonadota</taxon>
        <taxon>Gammaproteobacteria</taxon>
        <taxon>Pseudomonadales</taxon>
        <taxon>Pseudomonadaceae</taxon>
        <taxon>Metapseudomonas</taxon>
    </lineage>
</organism>
<dbReference type="AlphaFoldDB" id="A0A679GU10"/>
<feature type="signal peptide" evidence="1">
    <location>
        <begin position="1"/>
        <end position="23"/>
    </location>
</feature>
<accession>A0A679GU10</accession>
<dbReference type="GeneID" id="57400155"/>
<sequence>MNIPRLALLTTLPLLLLPPLSQAALPIPLGPLPHCTRSATLMHCNDGQGGFYGMAIQGNDLHLRGHDGQTGLGWAQTSTRFGRLLLLSGISSDGTVWFGFGRRMGWNVMNRLSTSAGDRIRLSCNRLKGCD</sequence>
<keyword evidence="1" id="KW-0732">Signal</keyword>
<reference evidence="2 3" key="1">
    <citation type="journal article" date="2020" name="Microbiol. Resour. Announc.">
        <title>Complete genome sequence of Pseudomonas otitidis strain MrB4, isolated from Lake Biwa in Japan.</title>
        <authorList>
            <person name="Miyazaki K."/>
            <person name="Hase E."/>
            <person name="Maruya T."/>
        </authorList>
    </citation>
    <scope>NUCLEOTIDE SEQUENCE [LARGE SCALE GENOMIC DNA]</scope>
    <source>
        <strain evidence="2 3">MrB4</strain>
    </source>
</reference>
<feature type="chain" id="PRO_5025426405" description="Glutamine synthetase" evidence="1">
    <location>
        <begin position="24"/>
        <end position="131"/>
    </location>
</feature>
<evidence type="ECO:0000313" key="3">
    <source>
        <dbReference type="Proteomes" id="UP000501237"/>
    </source>
</evidence>
<proteinExistence type="predicted"/>
<dbReference type="Proteomes" id="UP000501237">
    <property type="component" value="Chromosome"/>
</dbReference>
<dbReference type="RefSeq" id="WP_172434729.1">
    <property type="nucleotide sequence ID" value="NZ_AP022642.1"/>
</dbReference>
<name>A0A679GU10_9GAMM</name>
<evidence type="ECO:0000256" key="1">
    <source>
        <dbReference type="SAM" id="SignalP"/>
    </source>
</evidence>